<comment type="subcellular location">
    <subcellularLocation>
        <location evidence="1">Cell membrane</location>
        <topology evidence="1">Multi-pass membrane protein</topology>
    </subcellularLocation>
</comment>
<dbReference type="PANTHER" id="PTHR40035">
    <property type="entry name" value="ATP SYNTHASE PROTEIN I"/>
    <property type="match status" value="1"/>
</dbReference>
<dbReference type="InterPro" id="IPR005598">
    <property type="entry name" value="ATP_synth_I"/>
</dbReference>
<reference evidence="7 8" key="1">
    <citation type="journal article" date="2014" name="Genome Announc.">
        <title>Draft Genome Sequence of Paenibacillus pini JCM 16418T, Isolated from the Rhizosphere of Pine Tree.</title>
        <authorList>
            <person name="Yuki M."/>
            <person name="Oshima K."/>
            <person name="Suda W."/>
            <person name="Oshida Y."/>
            <person name="Kitamura K."/>
            <person name="Iida Y."/>
            <person name="Hattori M."/>
            <person name="Ohkuma M."/>
        </authorList>
    </citation>
    <scope>NUCLEOTIDE SEQUENCE [LARGE SCALE GENOMIC DNA]</scope>
    <source>
        <strain evidence="7 8">JCM 16418</strain>
    </source>
</reference>
<keyword evidence="3 6" id="KW-0812">Transmembrane</keyword>
<keyword evidence="2" id="KW-1003">Cell membrane</keyword>
<proteinExistence type="predicted"/>
<keyword evidence="8" id="KW-1185">Reference proteome</keyword>
<accession>W7Z7A2</accession>
<protein>
    <recommendedName>
        <fullName evidence="9">ATP synthase protein I</fullName>
    </recommendedName>
</protein>
<name>W7Z7A2_9BACL</name>
<dbReference type="Proteomes" id="UP000019364">
    <property type="component" value="Unassembled WGS sequence"/>
</dbReference>
<keyword evidence="5 6" id="KW-0472">Membrane</keyword>
<evidence type="ECO:0000256" key="5">
    <source>
        <dbReference type="ARBA" id="ARBA00023136"/>
    </source>
</evidence>
<evidence type="ECO:0000256" key="3">
    <source>
        <dbReference type="ARBA" id="ARBA00022692"/>
    </source>
</evidence>
<feature type="transmembrane region" description="Helical" evidence="6">
    <location>
        <begin position="74"/>
        <end position="91"/>
    </location>
</feature>
<evidence type="ECO:0000256" key="4">
    <source>
        <dbReference type="ARBA" id="ARBA00022989"/>
    </source>
</evidence>
<dbReference type="RefSeq" id="WP_036652397.1">
    <property type="nucleotide sequence ID" value="NZ_BAVZ01000019.1"/>
</dbReference>
<evidence type="ECO:0000256" key="2">
    <source>
        <dbReference type="ARBA" id="ARBA00022475"/>
    </source>
</evidence>
<gene>
    <name evidence="7" type="ORF">JCM16418_4376</name>
</gene>
<sequence length="125" mass="13307">MSELSKYQKVLVIVTLCFLALCLLVSVILPAHRDILFGVVLGSAVSCINAFYLGMKVKQVSASAAGESQKRASLGFLSRAALSLLAVMIAYKNPAYLNMVAVAGSLLVAPVLLIIIGIRLSRKEI</sequence>
<dbReference type="InterPro" id="IPR039072">
    <property type="entry name" value="ATP_synth_I_Bacilli"/>
</dbReference>
<dbReference type="GO" id="GO:0005886">
    <property type="term" value="C:plasma membrane"/>
    <property type="evidence" value="ECO:0007669"/>
    <property type="project" value="UniProtKB-SubCell"/>
</dbReference>
<evidence type="ECO:0000256" key="1">
    <source>
        <dbReference type="ARBA" id="ARBA00004651"/>
    </source>
</evidence>
<evidence type="ECO:0008006" key="9">
    <source>
        <dbReference type="Google" id="ProtNLM"/>
    </source>
</evidence>
<dbReference type="PANTHER" id="PTHR40035:SF1">
    <property type="entry name" value="ATP SYNTHASE PROTEIN I"/>
    <property type="match status" value="1"/>
</dbReference>
<dbReference type="STRING" id="1236976.JCM16418_4376"/>
<keyword evidence="4 6" id="KW-1133">Transmembrane helix</keyword>
<dbReference type="AlphaFoldDB" id="W7Z7A2"/>
<dbReference type="eggNOG" id="ENOG50316I0">
    <property type="taxonomic scope" value="Bacteria"/>
</dbReference>
<dbReference type="Pfam" id="PF03899">
    <property type="entry name" value="ATP-synt_I"/>
    <property type="match status" value="1"/>
</dbReference>
<feature type="transmembrane region" description="Helical" evidence="6">
    <location>
        <begin position="97"/>
        <end position="118"/>
    </location>
</feature>
<dbReference type="EMBL" id="BAVZ01000019">
    <property type="protein sequence ID" value="GAF10199.1"/>
    <property type="molecule type" value="Genomic_DNA"/>
</dbReference>
<comment type="caution">
    <text evidence="7">The sequence shown here is derived from an EMBL/GenBank/DDBJ whole genome shotgun (WGS) entry which is preliminary data.</text>
</comment>
<feature type="transmembrane region" description="Helical" evidence="6">
    <location>
        <begin position="10"/>
        <end position="29"/>
    </location>
</feature>
<evidence type="ECO:0000313" key="8">
    <source>
        <dbReference type="Proteomes" id="UP000019364"/>
    </source>
</evidence>
<dbReference type="OrthoDB" id="2678639at2"/>
<feature type="transmembrane region" description="Helical" evidence="6">
    <location>
        <begin position="35"/>
        <end position="53"/>
    </location>
</feature>
<evidence type="ECO:0000256" key="6">
    <source>
        <dbReference type="SAM" id="Phobius"/>
    </source>
</evidence>
<organism evidence="7 8">
    <name type="scientific">Paenibacillus pini JCM 16418</name>
    <dbReference type="NCBI Taxonomy" id="1236976"/>
    <lineage>
        <taxon>Bacteria</taxon>
        <taxon>Bacillati</taxon>
        <taxon>Bacillota</taxon>
        <taxon>Bacilli</taxon>
        <taxon>Bacillales</taxon>
        <taxon>Paenibacillaceae</taxon>
        <taxon>Paenibacillus</taxon>
    </lineage>
</organism>
<evidence type="ECO:0000313" key="7">
    <source>
        <dbReference type="EMBL" id="GAF10199.1"/>
    </source>
</evidence>